<dbReference type="PRINTS" id="PR00723">
    <property type="entry name" value="SUBTILISIN"/>
</dbReference>
<dbReference type="GO" id="GO:0004252">
    <property type="term" value="F:serine-type endopeptidase activity"/>
    <property type="evidence" value="ECO:0007669"/>
    <property type="project" value="InterPro"/>
</dbReference>
<protein>
    <submittedName>
        <fullName evidence="7">Unannotated protein</fullName>
    </submittedName>
</protein>
<evidence type="ECO:0000259" key="6">
    <source>
        <dbReference type="Pfam" id="PF00082"/>
    </source>
</evidence>
<dbReference type="PROSITE" id="PS51892">
    <property type="entry name" value="SUBTILASE"/>
    <property type="match status" value="1"/>
</dbReference>
<keyword evidence="2" id="KW-0645">Protease</keyword>
<dbReference type="InterPro" id="IPR015500">
    <property type="entry name" value="Peptidase_S8_subtilisin-rel"/>
</dbReference>
<dbReference type="InterPro" id="IPR000209">
    <property type="entry name" value="Peptidase_S8/S53_dom"/>
</dbReference>
<dbReference type="PROSITE" id="PS00138">
    <property type="entry name" value="SUBTILASE_SER"/>
    <property type="match status" value="1"/>
</dbReference>
<dbReference type="EMBL" id="CAEZVM010000003">
    <property type="protein sequence ID" value="CAB4625014.1"/>
    <property type="molecule type" value="Genomic_DNA"/>
</dbReference>
<evidence type="ECO:0000256" key="4">
    <source>
        <dbReference type="ARBA" id="ARBA00022825"/>
    </source>
</evidence>
<dbReference type="AlphaFoldDB" id="A0A6J6IKN3"/>
<evidence type="ECO:0000256" key="1">
    <source>
        <dbReference type="ARBA" id="ARBA00011073"/>
    </source>
</evidence>
<proteinExistence type="inferred from homology"/>
<keyword evidence="4" id="KW-0720">Serine protease</keyword>
<dbReference type="GO" id="GO:0006508">
    <property type="term" value="P:proteolysis"/>
    <property type="evidence" value="ECO:0007669"/>
    <property type="project" value="UniProtKB-KW"/>
</dbReference>
<feature type="domain" description="Peptidase S8/S53" evidence="6">
    <location>
        <begin position="54"/>
        <end position="312"/>
    </location>
</feature>
<dbReference type="PANTHER" id="PTHR43806">
    <property type="entry name" value="PEPTIDASE S8"/>
    <property type="match status" value="1"/>
</dbReference>
<dbReference type="PROSITE" id="PS00136">
    <property type="entry name" value="SUBTILASE_ASP"/>
    <property type="match status" value="1"/>
</dbReference>
<dbReference type="PROSITE" id="PS00137">
    <property type="entry name" value="SUBTILASE_HIS"/>
    <property type="match status" value="1"/>
</dbReference>
<dbReference type="Pfam" id="PF00082">
    <property type="entry name" value="Peptidase_S8"/>
    <property type="match status" value="1"/>
</dbReference>
<feature type="transmembrane region" description="Helical" evidence="5">
    <location>
        <begin position="376"/>
        <end position="397"/>
    </location>
</feature>
<sequence>MVPESVRMRKVVSVFLAALIAVSVSQSAFADPIRDRQYWLSDYGFTSAWELTSGEGVKVAIIDTGIDASHPSLQGAVVGGTDVSGLGSQDGLTPVGQNSYHGTMVASLLAGRGNPEDSSAGVLGTAPKAQLLSISMAFGVDGLDTDSQIAEGIIWAVDNGASVINLSLTRNSVSWPTGWDEAFLYAFENDVVIVAAVGNRLDGTEQVSAPATIPGVIAVAGVDKDAHASELSSTSGFTIGVTAPSEELVAAYPGGEYRIWSGTSGAAPIVSGMVALIRSLHPELDAANVVNRVVQSARKVGFENYSSSYGYGLIDAEAALGAKIPLVTENPLGSLAEWIELYRSESTADIAPGEILTPIDSTLVEIEQPVDLQPSLWLPVAGYAGLGLLATFLYFAFRPKAKGSNSDKRK</sequence>
<evidence type="ECO:0000313" key="7">
    <source>
        <dbReference type="EMBL" id="CAB4625014.1"/>
    </source>
</evidence>
<dbReference type="InterPro" id="IPR036852">
    <property type="entry name" value="Peptidase_S8/S53_dom_sf"/>
</dbReference>
<keyword evidence="5" id="KW-1133">Transmembrane helix</keyword>
<evidence type="ECO:0000256" key="2">
    <source>
        <dbReference type="ARBA" id="ARBA00022670"/>
    </source>
</evidence>
<organism evidence="7">
    <name type="scientific">freshwater metagenome</name>
    <dbReference type="NCBI Taxonomy" id="449393"/>
    <lineage>
        <taxon>unclassified sequences</taxon>
        <taxon>metagenomes</taxon>
        <taxon>ecological metagenomes</taxon>
    </lineage>
</organism>
<evidence type="ECO:0000256" key="5">
    <source>
        <dbReference type="SAM" id="Phobius"/>
    </source>
</evidence>
<reference evidence="7" key="1">
    <citation type="submission" date="2020-05" db="EMBL/GenBank/DDBJ databases">
        <authorList>
            <person name="Chiriac C."/>
            <person name="Salcher M."/>
            <person name="Ghai R."/>
            <person name="Kavagutti S V."/>
        </authorList>
    </citation>
    <scope>NUCLEOTIDE SEQUENCE</scope>
</reference>
<comment type="similarity">
    <text evidence="1">Belongs to the peptidase S8 family.</text>
</comment>
<name>A0A6J6IKN3_9ZZZZ</name>
<keyword evidence="5" id="KW-0472">Membrane</keyword>
<accession>A0A6J6IKN3</accession>
<dbReference type="InterPro" id="IPR050131">
    <property type="entry name" value="Peptidase_S8_subtilisin-like"/>
</dbReference>
<keyword evidence="5" id="KW-0812">Transmembrane</keyword>
<gene>
    <name evidence="7" type="ORF">UFOPK2032_00168</name>
</gene>
<dbReference type="InterPro" id="IPR023827">
    <property type="entry name" value="Peptidase_S8_Asp-AS"/>
</dbReference>
<dbReference type="SUPFAM" id="SSF52743">
    <property type="entry name" value="Subtilisin-like"/>
    <property type="match status" value="1"/>
</dbReference>
<keyword evidence="3" id="KW-0378">Hydrolase</keyword>
<dbReference type="InterPro" id="IPR022398">
    <property type="entry name" value="Peptidase_S8_His-AS"/>
</dbReference>
<dbReference type="PANTHER" id="PTHR43806:SF11">
    <property type="entry name" value="CEREVISIN-RELATED"/>
    <property type="match status" value="1"/>
</dbReference>
<evidence type="ECO:0000256" key="3">
    <source>
        <dbReference type="ARBA" id="ARBA00022801"/>
    </source>
</evidence>
<dbReference type="InterPro" id="IPR023828">
    <property type="entry name" value="Peptidase_S8_Ser-AS"/>
</dbReference>
<dbReference type="Gene3D" id="3.40.50.200">
    <property type="entry name" value="Peptidase S8/S53 domain"/>
    <property type="match status" value="1"/>
</dbReference>